<dbReference type="EMBL" id="CP041238">
    <property type="protein sequence ID" value="QLL62258.1"/>
    <property type="molecule type" value="Genomic_DNA"/>
</dbReference>
<keyword evidence="3" id="KW-1185">Reference proteome</keyword>
<protein>
    <submittedName>
        <fullName evidence="2">Uncharacterized protein</fullName>
    </submittedName>
</protein>
<dbReference type="KEGG" id="emx:FKV68_12805"/>
<sequence>MVLLLTRAEDASAAPARILYLQRRASYQTRKGRCSTLTCCMFLVLNRVRFKETCSREHAVAGPGKEMGKRHQAGRDRPVAGGA</sequence>
<name>A0A859QY29_9HYPH</name>
<reference evidence="2 3" key="1">
    <citation type="submission" date="2019-06" db="EMBL/GenBank/DDBJ databases">
        <title>Complete genome sequence of Ensifer mexicanus ITTG R7 isolated from nodules of Acacia angustissima (Mill.) Kuntze.</title>
        <authorList>
            <person name="Rincon-Rosales R."/>
            <person name="Rogel M.A."/>
            <person name="Guerrero G."/>
            <person name="Rincon-Molina C.I."/>
            <person name="Lopez-Lopez A."/>
            <person name="Martinez-Romero E."/>
        </authorList>
    </citation>
    <scope>NUCLEOTIDE SEQUENCE [LARGE SCALE GENOMIC DNA]</scope>
    <source>
        <strain evidence="2 3">ITTG R7</strain>
    </source>
</reference>
<accession>A0A859QY29</accession>
<evidence type="ECO:0000313" key="3">
    <source>
        <dbReference type="Proteomes" id="UP000510721"/>
    </source>
</evidence>
<evidence type="ECO:0000256" key="1">
    <source>
        <dbReference type="SAM" id="MobiDB-lite"/>
    </source>
</evidence>
<organism evidence="2 3">
    <name type="scientific">Sinorhizobium mexicanum</name>
    <dbReference type="NCBI Taxonomy" id="375549"/>
    <lineage>
        <taxon>Bacteria</taxon>
        <taxon>Pseudomonadati</taxon>
        <taxon>Pseudomonadota</taxon>
        <taxon>Alphaproteobacteria</taxon>
        <taxon>Hyphomicrobiales</taxon>
        <taxon>Rhizobiaceae</taxon>
        <taxon>Sinorhizobium/Ensifer group</taxon>
        <taxon>Sinorhizobium</taxon>
    </lineage>
</organism>
<evidence type="ECO:0000313" key="2">
    <source>
        <dbReference type="EMBL" id="QLL62258.1"/>
    </source>
</evidence>
<gene>
    <name evidence="2" type="ORF">FKV68_12805</name>
</gene>
<feature type="compositionally biased region" description="Basic and acidic residues" evidence="1">
    <location>
        <begin position="66"/>
        <end position="83"/>
    </location>
</feature>
<dbReference type="Proteomes" id="UP000510721">
    <property type="component" value="Chromosome"/>
</dbReference>
<proteinExistence type="predicted"/>
<dbReference type="AlphaFoldDB" id="A0A859QY29"/>
<feature type="region of interest" description="Disordered" evidence="1">
    <location>
        <begin position="59"/>
        <end position="83"/>
    </location>
</feature>